<name>A0A6N0NTU3_9CREN</name>
<organism evidence="1 2">
    <name type="scientific">Metallosphaera tengchongensis</name>
    <dbReference type="NCBI Taxonomy" id="1532350"/>
    <lineage>
        <taxon>Archaea</taxon>
        <taxon>Thermoproteota</taxon>
        <taxon>Thermoprotei</taxon>
        <taxon>Sulfolobales</taxon>
        <taxon>Sulfolobaceae</taxon>
        <taxon>Metallosphaera</taxon>
    </lineage>
</organism>
<evidence type="ECO:0000313" key="2">
    <source>
        <dbReference type="Proteomes" id="UP000509301"/>
    </source>
</evidence>
<dbReference type="Proteomes" id="UP000509301">
    <property type="component" value="Chromosome"/>
</dbReference>
<dbReference type="AlphaFoldDB" id="A0A6N0NTU3"/>
<protein>
    <submittedName>
        <fullName evidence="1">Uncharacterized protein</fullName>
    </submittedName>
</protein>
<accession>A0A6N0NTU3</accession>
<reference evidence="1 2" key="1">
    <citation type="submission" date="2020-02" db="EMBL/GenBank/DDBJ databases">
        <title>Comparative genome analysis reveals the metabolism and evolution of the thermophilic archaeal genus Metallosphaera.</title>
        <authorList>
            <person name="Jiang C."/>
        </authorList>
    </citation>
    <scope>NUCLEOTIDE SEQUENCE [LARGE SCALE GENOMIC DNA]</scope>
    <source>
        <strain evidence="1 2">Ric-A</strain>
    </source>
</reference>
<dbReference type="GeneID" id="55641846"/>
<evidence type="ECO:0000313" key="1">
    <source>
        <dbReference type="EMBL" id="QKR00294.1"/>
    </source>
</evidence>
<keyword evidence="2" id="KW-1185">Reference proteome</keyword>
<gene>
    <name evidence="1" type="ORF">GWK48_07820</name>
</gene>
<sequence>MTLVEEVKGLIRVDKPLQALMMIKQYVEDNPVENPSKECEEILRAVKVMPWLNDESWRFFAPSLPEEEIEMLALRIQDCVRSYSRN</sequence>
<dbReference type="OrthoDB" id="33933at2157"/>
<dbReference type="RefSeq" id="WP_174631139.1">
    <property type="nucleotide sequence ID" value="NZ_CP049074.1"/>
</dbReference>
<dbReference type="KEGG" id="mten:GWK48_07820"/>
<dbReference type="EMBL" id="CP049074">
    <property type="protein sequence ID" value="QKR00294.1"/>
    <property type="molecule type" value="Genomic_DNA"/>
</dbReference>
<proteinExistence type="predicted"/>